<dbReference type="SUPFAM" id="SSF50037">
    <property type="entry name" value="C-terminal domain of transcriptional repressors"/>
    <property type="match status" value="2"/>
</dbReference>
<dbReference type="PANTHER" id="PTHR42954">
    <property type="entry name" value="FE(2+) TRANSPORT PROTEIN A"/>
    <property type="match status" value="1"/>
</dbReference>
<name>A0A7V3REZ6_9BACT</name>
<organism evidence="3">
    <name type="scientific">Mesoaciditoga lauensis</name>
    <dbReference type="NCBI Taxonomy" id="1495039"/>
    <lineage>
        <taxon>Bacteria</taxon>
        <taxon>Thermotogati</taxon>
        <taxon>Thermotogota</taxon>
        <taxon>Thermotogae</taxon>
        <taxon>Mesoaciditogales</taxon>
        <taxon>Mesoaciditogaceae</taxon>
        <taxon>Mesoaciditoga</taxon>
    </lineage>
</organism>
<gene>
    <name evidence="3" type="ORF">ENX73_04895</name>
</gene>
<feature type="domain" description="Ferrous iron transporter FeoA-like" evidence="2">
    <location>
        <begin position="63"/>
        <end position="133"/>
    </location>
</feature>
<dbReference type="Pfam" id="PF04023">
    <property type="entry name" value="FeoA"/>
    <property type="match status" value="2"/>
</dbReference>
<proteinExistence type="predicted"/>
<dbReference type="InterPro" id="IPR052713">
    <property type="entry name" value="FeoA"/>
</dbReference>
<evidence type="ECO:0000313" key="3">
    <source>
        <dbReference type="EMBL" id="HGE75444.1"/>
    </source>
</evidence>
<comment type="caution">
    <text evidence="3">The sequence shown here is derived from an EMBL/GenBank/DDBJ whole genome shotgun (WGS) entry which is preliminary data.</text>
</comment>
<feature type="domain" description="Ferrous iron transporter FeoA-like" evidence="2">
    <location>
        <begin position="1"/>
        <end position="59"/>
    </location>
</feature>
<dbReference type="SMART" id="SM00899">
    <property type="entry name" value="FeoA"/>
    <property type="match status" value="2"/>
</dbReference>
<evidence type="ECO:0000259" key="2">
    <source>
        <dbReference type="SMART" id="SM00899"/>
    </source>
</evidence>
<evidence type="ECO:0000256" key="1">
    <source>
        <dbReference type="ARBA" id="ARBA00023004"/>
    </source>
</evidence>
<sequence length="136" mass="15261">METNLPESLKNRLMGMGWLPGCEIKVVRKAPLGDPTIYLIDSTEISLRQDESKMISVKPLYPAPLSLVDKGIYRVVDIQGGKHFFDKLHAFSIELSAKIKVLGDSSKCRVHLRIDDKEFYIGKGMAQKILVEETNG</sequence>
<dbReference type="EMBL" id="DTPE01000196">
    <property type="protein sequence ID" value="HGE75444.1"/>
    <property type="molecule type" value="Genomic_DNA"/>
</dbReference>
<accession>A0A7V3REZ6</accession>
<dbReference type="InterPro" id="IPR038157">
    <property type="entry name" value="FeoA_core_dom"/>
</dbReference>
<dbReference type="AlphaFoldDB" id="A0A7V3REZ6"/>
<protein>
    <recommendedName>
        <fullName evidence="2">Ferrous iron transporter FeoA-like domain-containing protein</fullName>
    </recommendedName>
</protein>
<dbReference type="Gene3D" id="2.30.30.90">
    <property type="match status" value="2"/>
</dbReference>
<dbReference type="InterPro" id="IPR008988">
    <property type="entry name" value="Transcriptional_repressor_C"/>
</dbReference>
<dbReference type="InterPro" id="IPR007167">
    <property type="entry name" value="Fe-transptr_FeoA-like"/>
</dbReference>
<reference evidence="3" key="1">
    <citation type="journal article" date="2020" name="mSystems">
        <title>Genome- and Community-Level Interaction Insights into Carbon Utilization and Element Cycling Functions of Hydrothermarchaeota in Hydrothermal Sediment.</title>
        <authorList>
            <person name="Zhou Z."/>
            <person name="Liu Y."/>
            <person name="Xu W."/>
            <person name="Pan J."/>
            <person name="Luo Z.H."/>
            <person name="Li M."/>
        </authorList>
    </citation>
    <scope>NUCLEOTIDE SEQUENCE [LARGE SCALE GENOMIC DNA]</scope>
    <source>
        <strain evidence="3">SpSt-966</strain>
    </source>
</reference>
<dbReference type="GO" id="GO:0046914">
    <property type="term" value="F:transition metal ion binding"/>
    <property type="evidence" value="ECO:0007669"/>
    <property type="project" value="InterPro"/>
</dbReference>
<keyword evidence="1" id="KW-0408">Iron</keyword>
<dbReference type="PANTHER" id="PTHR42954:SF2">
    <property type="entry name" value="FE(2+) TRANSPORT PROTEIN A"/>
    <property type="match status" value="1"/>
</dbReference>